<evidence type="ECO:0000313" key="10">
    <source>
        <dbReference type="EMBL" id="HBA08524.1"/>
    </source>
</evidence>
<dbReference type="EC" id="2.7.13.3" evidence="2"/>
<keyword evidence="10" id="KW-0418">Kinase</keyword>
<dbReference type="InterPro" id="IPR005467">
    <property type="entry name" value="His_kinase_dom"/>
</dbReference>
<dbReference type="CDD" id="cd17546">
    <property type="entry name" value="REC_hyHK_CKI1_RcsC-like"/>
    <property type="match status" value="1"/>
</dbReference>
<comment type="function">
    <text evidence="5">Member of the two-component regulatory system BvgS/BvgA. Phosphorylates BvgA via a four-step phosphorelay in response to environmental signals.</text>
</comment>
<dbReference type="Gene3D" id="1.10.287.130">
    <property type="match status" value="1"/>
</dbReference>
<evidence type="ECO:0000256" key="3">
    <source>
        <dbReference type="ARBA" id="ARBA00022553"/>
    </source>
</evidence>
<dbReference type="Proteomes" id="UP000264313">
    <property type="component" value="Unassembled WGS sequence"/>
</dbReference>
<evidence type="ECO:0000256" key="6">
    <source>
        <dbReference type="ARBA" id="ARBA00070152"/>
    </source>
</evidence>
<dbReference type="PROSITE" id="PS50110">
    <property type="entry name" value="RESPONSE_REGULATORY"/>
    <property type="match status" value="1"/>
</dbReference>
<dbReference type="PRINTS" id="PR00344">
    <property type="entry name" value="BCTRLSENSOR"/>
</dbReference>
<dbReference type="InterPro" id="IPR011006">
    <property type="entry name" value="CheY-like_superfamily"/>
</dbReference>
<keyword evidence="4" id="KW-0902">Two-component regulatory system</keyword>
<evidence type="ECO:0000259" key="9">
    <source>
        <dbReference type="PROSITE" id="PS50110"/>
    </source>
</evidence>
<evidence type="ECO:0000256" key="7">
    <source>
        <dbReference type="PROSITE-ProRule" id="PRU00169"/>
    </source>
</evidence>
<dbReference type="SUPFAM" id="SSF52172">
    <property type="entry name" value="CheY-like"/>
    <property type="match status" value="1"/>
</dbReference>
<gene>
    <name evidence="10" type="ORF">DCW48_02280</name>
</gene>
<keyword evidence="3 7" id="KW-0597">Phosphoprotein</keyword>
<dbReference type="Pfam" id="PF00072">
    <property type="entry name" value="Response_reg"/>
    <property type="match status" value="1"/>
</dbReference>
<dbReference type="AlphaFoldDB" id="A0A351R903"/>
<evidence type="ECO:0000256" key="2">
    <source>
        <dbReference type="ARBA" id="ARBA00012438"/>
    </source>
</evidence>
<feature type="non-terminal residue" evidence="10">
    <location>
        <position position="1"/>
    </location>
</feature>
<dbReference type="InterPro" id="IPR036890">
    <property type="entry name" value="HATPase_C_sf"/>
</dbReference>
<evidence type="ECO:0000313" key="11">
    <source>
        <dbReference type="Proteomes" id="UP000264313"/>
    </source>
</evidence>
<dbReference type="Gene3D" id="3.40.50.2300">
    <property type="match status" value="1"/>
</dbReference>
<comment type="catalytic activity">
    <reaction evidence="1">
        <text>ATP + protein L-histidine = ADP + protein N-phospho-L-histidine.</text>
        <dbReference type="EC" id="2.7.13.3"/>
    </reaction>
</comment>
<evidence type="ECO:0000256" key="1">
    <source>
        <dbReference type="ARBA" id="ARBA00000085"/>
    </source>
</evidence>
<feature type="domain" description="Histidine kinase" evidence="8">
    <location>
        <begin position="1"/>
        <end position="194"/>
    </location>
</feature>
<dbReference type="PANTHER" id="PTHR45339:SF1">
    <property type="entry name" value="HYBRID SIGNAL TRANSDUCTION HISTIDINE KINASE J"/>
    <property type="match status" value="1"/>
</dbReference>
<evidence type="ECO:0000256" key="4">
    <source>
        <dbReference type="ARBA" id="ARBA00023012"/>
    </source>
</evidence>
<dbReference type="InterPro" id="IPR001789">
    <property type="entry name" value="Sig_transdc_resp-reg_receiver"/>
</dbReference>
<dbReference type="SMART" id="SM00448">
    <property type="entry name" value="REC"/>
    <property type="match status" value="1"/>
</dbReference>
<evidence type="ECO:0000256" key="5">
    <source>
        <dbReference type="ARBA" id="ARBA00058004"/>
    </source>
</evidence>
<protein>
    <recommendedName>
        <fullName evidence="6">Virulence sensor protein BvgS</fullName>
        <ecNumber evidence="2">2.7.13.3</ecNumber>
    </recommendedName>
</protein>
<dbReference type="SUPFAM" id="SSF55874">
    <property type="entry name" value="ATPase domain of HSP90 chaperone/DNA topoisomerase II/histidine kinase"/>
    <property type="match status" value="1"/>
</dbReference>
<dbReference type="SMART" id="SM00387">
    <property type="entry name" value="HATPase_c"/>
    <property type="match status" value="1"/>
</dbReference>
<dbReference type="FunFam" id="3.30.565.10:FF:000010">
    <property type="entry name" value="Sensor histidine kinase RcsC"/>
    <property type="match status" value="1"/>
</dbReference>
<dbReference type="EMBL" id="DNAA01000054">
    <property type="protein sequence ID" value="HBA08524.1"/>
    <property type="molecule type" value="Genomic_DNA"/>
</dbReference>
<comment type="caution">
    <text evidence="10">The sequence shown here is derived from an EMBL/GenBank/DDBJ whole genome shotgun (WGS) entry which is preliminary data.</text>
</comment>
<feature type="domain" description="Response regulatory" evidence="9">
    <location>
        <begin position="223"/>
        <end position="339"/>
    </location>
</feature>
<evidence type="ECO:0000259" key="8">
    <source>
        <dbReference type="PROSITE" id="PS50109"/>
    </source>
</evidence>
<organism evidence="10 11">
    <name type="scientific">Methylotenera mobilis</name>
    <dbReference type="NCBI Taxonomy" id="359408"/>
    <lineage>
        <taxon>Bacteria</taxon>
        <taxon>Pseudomonadati</taxon>
        <taxon>Pseudomonadota</taxon>
        <taxon>Betaproteobacteria</taxon>
        <taxon>Nitrosomonadales</taxon>
        <taxon>Methylophilaceae</taxon>
        <taxon>Methylotenera</taxon>
    </lineage>
</organism>
<dbReference type="CDD" id="cd16922">
    <property type="entry name" value="HATPase_EvgS-ArcB-TorS-like"/>
    <property type="match status" value="1"/>
</dbReference>
<accession>A0A351R903</accession>
<dbReference type="InterPro" id="IPR004358">
    <property type="entry name" value="Sig_transdc_His_kin-like_C"/>
</dbReference>
<dbReference type="PANTHER" id="PTHR45339">
    <property type="entry name" value="HYBRID SIGNAL TRANSDUCTION HISTIDINE KINASE J"/>
    <property type="match status" value="1"/>
</dbReference>
<dbReference type="Pfam" id="PF02518">
    <property type="entry name" value="HATPase_c"/>
    <property type="match status" value="1"/>
</dbReference>
<dbReference type="GO" id="GO:0000160">
    <property type="term" value="P:phosphorelay signal transduction system"/>
    <property type="evidence" value="ECO:0007669"/>
    <property type="project" value="UniProtKB-KW"/>
</dbReference>
<feature type="modified residue" description="4-aspartylphosphate" evidence="7">
    <location>
        <position position="272"/>
    </location>
</feature>
<proteinExistence type="predicted"/>
<reference evidence="10 11" key="1">
    <citation type="journal article" date="2018" name="Nat. Biotechnol.">
        <title>A standardized bacterial taxonomy based on genome phylogeny substantially revises the tree of life.</title>
        <authorList>
            <person name="Parks D.H."/>
            <person name="Chuvochina M."/>
            <person name="Waite D.W."/>
            <person name="Rinke C."/>
            <person name="Skarshewski A."/>
            <person name="Chaumeil P.A."/>
            <person name="Hugenholtz P."/>
        </authorList>
    </citation>
    <scope>NUCLEOTIDE SEQUENCE [LARGE SCALE GENOMIC DNA]</scope>
    <source>
        <strain evidence="10">UBA9958</strain>
    </source>
</reference>
<feature type="non-terminal residue" evidence="10">
    <location>
        <position position="348"/>
    </location>
</feature>
<dbReference type="GO" id="GO:0004673">
    <property type="term" value="F:protein histidine kinase activity"/>
    <property type="evidence" value="ECO:0007669"/>
    <property type="project" value="UniProtKB-EC"/>
</dbReference>
<sequence>QQVERLDKIDGASRHLLTIINDILDLSKIESGKLVLETTDFYLSSVLDNIDSIIGESARDKGLQVEIDRGDVPPLLRGDPTRLRQALLNYAANAIKFTDQGKVSLSARLLEDNGSDFLVRFEVRDTGIGISPERANKLFQVFEQADTSITRKYGGTGLGLAITRKLANMMGGEVGVDSEVGQGSTFWFTARLQRGQDSSASTYGTSVLSDAESQLKLNHSGAKILLADDSAINREVAVEMLRNAGLILDTVADGVEAIGRVKQQKYDLVLMDMFMPNMGGIEATQLIRTLPDYEKTPIIAMTANAFDEDRSACFNAGMNDFIAKPVEPKLFYTTLLKWLPVKHIASGD</sequence>
<dbReference type="InterPro" id="IPR003594">
    <property type="entry name" value="HATPase_dom"/>
</dbReference>
<dbReference type="Gene3D" id="3.30.565.10">
    <property type="entry name" value="Histidine kinase-like ATPase, C-terminal domain"/>
    <property type="match status" value="1"/>
</dbReference>
<name>A0A351R903_9PROT</name>
<keyword evidence="10" id="KW-0808">Transferase</keyword>
<dbReference type="PROSITE" id="PS50109">
    <property type="entry name" value="HIS_KIN"/>
    <property type="match status" value="1"/>
</dbReference>